<dbReference type="Proteomes" id="UP000689195">
    <property type="component" value="Unassembled WGS sequence"/>
</dbReference>
<name>A0A8S1VSP8_9CILI</name>
<proteinExistence type="predicted"/>
<evidence type="ECO:0000313" key="3">
    <source>
        <dbReference type="Proteomes" id="UP000689195"/>
    </source>
</evidence>
<accession>A0A8S1VSP8</accession>
<dbReference type="AlphaFoldDB" id="A0A8S1VSP8"/>
<keyword evidence="1" id="KW-0812">Transmembrane</keyword>
<feature type="transmembrane region" description="Helical" evidence="1">
    <location>
        <begin position="6"/>
        <end position="32"/>
    </location>
</feature>
<reference evidence="2" key="1">
    <citation type="submission" date="2021-01" db="EMBL/GenBank/DDBJ databases">
        <authorList>
            <consortium name="Genoscope - CEA"/>
            <person name="William W."/>
        </authorList>
    </citation>
    <scope>NUCLEOTIDE SEQUENCE</scope>
</reference>
<comment type="caution">
    <text evidence="2">The sequence shown here is derived from an EMBL/GenBank/DDBJ whole genome shotgun (WGS) entry which is preliminary data.</text>
</comment>
<gene>
    <name evidence="2" type="ORF">PPENT_87.1.T0740243</name>
</gene>
<evidence type="ECO:0000256" key="1">
    <source>
        <dbReference type="SAM" id="Phobius"/>
    </source>
</evidence>
<keyword evidence="1" id="KW-1133">Transmembrane helix</keyword>
<dbReference type="EMBL" id="CAJJDO010000074">
    <property type="protein sequence ID" value="CAD8180674.1"/>
    <property type="molecule type" value="Genomic_DNA"/>
</dbReference>
<keyword evidence="3" id="KW-1185">Reference proteome</keyword>
<organism evidence="2 3">
    <name type="scientific">Paramecium pentaurelia</name>
    <dbReference type="NCBI Taxonomy" id="43138"/>
    <lineage>
        <taxon>Eukaryota</taxon>
        <taxon>Sar</taxon>
        <taxon>Alveolata</taxon>
        <taxon>Ciliophora</taxon>
        <taxon>Intramacronucleata</taxon>
        <taxon>Oligohymenophorea</taxon>
        <taxon>Peniculida</taxon>
        <taxon>Parameciidae</taxon>
        <taxon>Paramecium</taxon>
    </lineage>
</organism>
<sequence>MNEILYNASLVLITMHQIMEIVFLVVISIIFLENTIIKYQKNTTKLLSLHIFTLFYNYQINTLDLYFTLRYDWDDVILLARDVIRQLMYT</sequence>
<evidence type="ECO:0000313" key="2">
    <source>
        <dbReference type="EMBL" id="CAD8180674.1"/>
    </source>
</evidence>
<keyword evidence="1" id="KW-0472">Membrane</keyword>
<protein>
    <submittedName>
        <fullName evidence="2">Uncharacterized protein</fullName>
    </submittedName>
</protein>